<gene>
    <name evidence="1" type="ORF">DFQ12_1398</name>
</gene>
<comment type="caution">
    <text evidence="1">The sequence shown here is derived from an EMBL/GenBank/DDBJ whole genome shotgun (WGS) entry which is preliminary data.</text>
</comment>
<evidence type="ECO:0008006" key="3">
    <source>
        <dbReference type="Google" id="ProtNLM"/>
    </source>
</evidence>
<dbReference type="EMBL" id="RAPY01000001">
    <property type="protein sequence ID" value="RKE56533.1"/>
    <property type="molecule type" value="Genomic_DNA"/>
</dbReference>
<name>A0A420BIK2_SPHD1</name>
<reference evidence="1 2" key="1">
    <citation type="submission" date="2018-09" db="EMBL/GenBank/DDBJ databases">
        <title>Genomic Encyclopedia of Type Strains, Phase III (KMG-III): the genomes of soil and plant-associated and newly described type strains.</title>
        <authorList>
            <person name="Whitman W."/>
        </authorList>
    </citation>
    <scope>NUCLEOTIDE SEQUENCE [LARGE SCALE GENOMIC DNA]</scope>
    <source>
        <strain evidence="1 2">CECT 7938</strain>
    </source>
</reference>
<dbReference type="Proteomes" id="UP000286246">
    <property type="component" value="Unassembled WGS sequence"/>
</dbReference>
<accession>A0A420BIK2</accession>
<dbReference type="AlphaFoldDB" id="A0A420BIK2"/>
<dbReference type="PROSITE" id="PS51257">
    <property type="entry name" value="PROKAR_LIPOPROTEIN"/>
    <property type="match status" value="1"/>
</dbReference>
<protein>
    <recommendedName>
        <fullName evidence="3">Fimbrillin-like protein</fullName>
    </recommendedName>
</protein>
<proteinExistence type="predicted"/>
<sequence>MNLKSYRNLKNILMLTCIVLTGSSLYSCKKSGETTDLTGETVVKINLQGVEAYTENDGNTVGQKQGSAKASLASSNISDVQEMTVPFGNGCSIDVVLTNSSAAAVKKGLVAASSPKVAAAQVTEKPLDKDIKYKVVVYDNQGTYVTEKIYSYGGESTAAGIALDAGKTYTFIAYSINSTSTVPNINNQNKLSSATLDNISGDLMFFTGNLKLNTGVNNLNVVLKHRFSQIITTLTMDPNMTGAITKLENAVFKPSHSTANFKLSDEALTYNGLNNAGVLAQFPSLGTGLRTVVSSPSLLIHPGTSTGTLNLGTLTIDGETKSNVSIPNVKINPGQKYDLKLNFKTCTQNVTSDGLNWSYPETTSGGVKGIRKDGVFYANGKTIERSFTAPVADYGFVFDITELDNAFNMEVNGVKLATQEIQFQNAGASSKQNIQFADGSKYEGTNVETNGRIGSIYGLKGTATKPLIKLVISRTGQVTMFGSKTSGGELYPLVLTNGNAFNTFPWNGTQSNAVKVTQLVDGTTVIKGTGAGKKKIPCN</sequence>
<evidence type="ECO:0000313" key="1">
    <source>
        <dbReference type="EMBL" id="RKE56533.1"/>
    </source>
</evidence>
<keyword evidence="2" id="KW-1185">Reference proteome</keyword>
<organism evidence="1 2">
    <name type="scientific">Sphingobacterium detergens</name>
    <dbReference type="NCBI Taxonomy" id="1145106"/>
    <lineage>
        <taxon>Bacteria</taxon>
        <taxon>Pseudomonadati</taxon>
        <taxon>Bacteroidota</taxon>
        <taxon>Sphingobacteriia</taxon>
        <taxon>Sphingobacteriales</taxon>
        <taxon>Sphingobacteriaceae</taxon>
        <taxon>Sphingobacterium</taxon>
    </lineage>
</organism>
<evidence type="ECO:0000313" key="2">
    <source>
        <dbReference type="Proteomes" id="UP000286246"/>
    </source>
</evidence>